<dbReference type="PANTHER" id="PTHR42987">
    <property type="entry name" value="PEPTIDASE S49"/>
    <property type="match status" value="1"/>
</dbReference>
<protein>
    <submittedName>
        <fullName evidence="7">S49 family peptidase</fullName>
    </submittedName>
</protein>
<comment type="similarity">
    <text evidence="1">Belongs to the peptidase S49 family.</text>
</comment>
<sequence length="336" mass="36789">MAEQNDRTTLGTAEWGRGFVEELARETLKEKRAKRRWRIFLWLVFFALVGFSVQRCTQVGAGQQGGEDAGPAHFVASISIEGVLASGTGNEEAVSAERVNRALRRAFDDKRVVGVILRIDSPGGSSVQAGDIVDEIRRLRRKHPDKPLHAVIEEMGASAAYYVASAADNIYVNKASTVGSIGVILGRNGVYGVEEAMKKLGIERRTLTAGKNKALLDPTAPFTPEQKAHLQSMLDELHRQFITVVKEGRGQRLKESPDMFSGLVWTGERSIALGLADGLGSVDSVARDVLNTEAVIDYSDYSPLQKFFRQIGAEAMGGAWQQLESRFAAQQTLRVE</sequence>
<keyword evidence="2" id="KW-0645">Protease</keyword>
<comment type="caution">
    <text evidence="7">The sequence shown here is derived from an EMBL/GenBank/DDBJ whole genome shotgun (WGS) entry which is preliminary data.</text>
</comment>
<dbReference type="InterPro" id="IPR002142">
    <property type="entry name" value="Peptidase_S49"/>
</dbReference>
<dbReference type="AlphaFoldDB" id="A0A426FT46"/>
<evidence type="ECO:0000313" key="8">
    <source>
        <dbReference type="Proteomes" id="UP000270261"/>
    </source>
</evidence>
<keyword evidence="8" id="KW-1185">Reference proteome</keyword>
<evidence type="ECO:0000256" key="1">
    <source>
        <dbReference type="ARBA" id="ARBA00008683"/>
    </source>
</evidence>
<dbReference type="Proteomes" id="UP000270261">
    <property type="component" value="Unassembled WGS sequence"/>
</dbReference>
<dbReference type="GO" id="GO:0006508">
    <property type="term" value="P:proteolysis"/>
    <property type="evidence" value="ECO:0007669"/>
    <property type="project" value="UniProtKB-KW"/>
</dbReference>
<keyword evidence="5" id="KW-1133">Transmembrane helix</keyword>
<evidence type="ECO:0000256" key="5">
    <source>
        <dbReference type="SAM" id="Phobius"/>
    </source>
</evidence>
<dbReference type="SUPFAM" id="SSF52096">
    <property type="entry name" value="ClpP/crotonase"/>
    <property type="match status" value="1"/>
</dbReference>
<feature type="domain" description="Peptidase S49" evidence="6">
    <location>
        <begin position="142"/>
        <end position="288"/>
    </location>
</feature>
<keyword evidence="5" id="KW-0812">Transmembrane</keyword>
<gene>
    <name evidence="7" type="ORF">EHV23_07090</name>
</gene>
<dbReference type="InterPro" id="IPR047272">
    <property type="entry name" value="S49_SppA_C"/>
</dbReference>
<proteinExistence type="inferred from homology"/>
<dbReference type="PANTHER" id="PTHR42987:SF8">
    <property type="entry name" value="PROTEINASE"/>
    <property type="match status" value="1"/>
</dbReference>
<dbReference type="InterPro" id="IPR029045">
    <property type="entry name" value="ClpP/crotonase-like_dom_sf"/>
</dbReference>
<dbReference type="GO" id="GO:0008236">
    <property type="term" value="F:serine-type peptidase activity"/>
    <property type="evidence" value="ECO:0007669"/>
    <property type="project" value="UniProtKB-KW"/>
</dbReference>
<organism evidence="7 8">
    <name type="scientific">Lautropia dentalis</name>
    <dbReference type="NCBI Taxonomy" id="2490857"/>
    <lineage>
        <taxon>Bacteria</taxon>
        <taxon>Pseudomonadati</taxon>
        <taxon>Pseudomonadota</taxon>
        <taxon>Betaproteobacteria</taxon>
        <taxon>Burkholderiales</taxon>
        <taxon>Burkholderiaceae</taxon>
        <taxon>Lautropia</taxon>
    </lineage>
</organism>
<accession>A0A426FT46</accession>
<name>A0A426FT46_9BURK</name>
<dbReference type="OrthoDB" id="9764363at2"/>
<keyword evidence="5" id="KW-0472">Membrane</keyword>
<reference evidence="7 8" key="1">
    <citation type="submission" date="2018-11" db="EMBL/GenBank/DDBJ databases">
        <title>Genome sequencing of Lautropia sp. KCOM 2505 (= ChDC F240).</title>
        <authorList>
            <person name="Kook J.-K."/>
            <person name="Park S.-N."/>
            <person name="Lim Y.K."/>
        </authorList>
    </citation>
    <scope>NUCLEOTIDE SEQUENCE [LARGE SCALE GENOMIC DNA]</scope>
    <source>
        <strain evidence="7 8">KCOM 2505</strain>
    </source>
</reference>
<evidence type="ECO:0000313" key="7">
    <source>
        <dbReference type="EMBL" id="RRN45882.1"/>
    </source>
</evidence>
<evidence type="ECO:0000256" key="2">
    <source>
        <dbReference type="ARBA" id="ARBA00022670"/>
    </source>
</evidence>
<evidence type="ECO:0000256" key="3">
    <source>
        <dbReference type="ARBA" id="ARBA00022801"/>
    </source>
</evidence>
<dbReference type="CDD" id="cd07023">
    <property type="entry name" value="S49_Sppa_N_C"/>
    <property type="match status" value="1"/>
</dbReference>
<dbReference type="EMBL" id="RRUE01000001">
    <property type="protein sequence ID" value="RRN45882.1"/>
    <property type="molecule type" value="Genomic_DNA"/>
</dbReference>
<keyword evidence="4" id="KW-0720">Serine protease</keyword>
<evidence type="ECO:0000259" key="6">
    <source>
        <dbReference type="Pfam" id="PF01343"/>
    </source>
</evidence>
<dbReference type="Gene3D" id="6.20.330.10">
    <property type="match status" value="1"/>
</dbReference>
<evidence type="ECO:0000256" key="4">
    <source>
        <dbReference type="ARBA" id="ARBA00022825"/>
    </source>
</evidence>
<dbReference type="RefSeq" id="WP_125095309.1">
    <property type="nucleotide sequence ID" value="NZ_RRUE01000001.1"/>
</dbReference>
<dbReference type="Gene3D" id="3.90.226.10">
    <property type="entry name" value="2-enoyl-CoA Hydratase, Chain A, domain 1"/>
    <property type="match status" value="1"/>
</dbReference>
<dbReference type="Pfam" id="PF01343">
    <property type="entry name" value="Peptidase_S49"/>
    <property type="match status" value="1"/>
</dbReference>
<feature type="transmembrane region" description="Helical" evidence="5">
    <location>
        <begin position="37"/>
        <end position="53"/>
    </location>
</feature>
<keyword evidence="3" id="KW-0378">Hydrolase</keyword>